<dbReference type="SUPFAM" id="SSF54427">
    <property type="entry name" value="NTF2-like"/>
    <property type="match status" value="1"/>
</dbReference>
<evidence type="ECO:0000313" key="3">
    <source>
        <dbReference type="Proteomes" id="UP000307657"/>
    </source>
</evidence>
<gene>
    <name evidence="2" type="ORF">E5167_06515</name>
</gene>
<organism evidence="2 3">
    <name type="scientific">Pontimicrobium aquaticum</name>
    <dbReference type="NCBI Taxonomy" id="2565367"/>
    <lineage>
        <taxon>Bacteria</taxon>
        <taxon>Pseudomonadati</taxon>
        <taxon>Bacteroidota</taxon>
        <taxon>Flavobacteriia</taxon>
        <taxon>Flavobacteriales</taxon>
        <taxon>Flavobacteriaceae</taxon>
        <taxon>Pontimicrobium</taxon>
    </lineage>
</organism>
<accession>A0A4U0EWL1</accession>
<dbReference type="InterPro" id="IPR032710">
    <property type="entry name" value="NTF2-like_dom_sf"/>
</dbReference>
<name>A0A4U0EWL1_9FLAO</name>
<reference evidence="2 3" key="1">
    <citation type="submission" date="2019-04" db="EMBL/GenBank/DDBJ databases">
        <title>Lacinutrix sp. nov., isolated from marine water.</title>
        <authorList>
            <person name="Kim W."/>
        </authorList>
    </citation>
    <scope>NUCLEOTIDE SEQUENCE [LARGE SCALE GENOMIC DNA]</scope>
    <source>
        <strain evidence="2 3">CAU 1491</strain>
    </source>
</reference>
<dbReference type="Gene3D" id="3.10.450.50">
    <property type="match status" value="1"/>
</dbReference>
<dbReference type="EMBL" id="SUPL01000003">
    <property type="protein sequence ID" value="TJY36313.1"/>
    <property type="molecule type" value="Genomic_DNA"/>
</dbReference>
<sequence length="172" mass="19900">MNTNTFFLKTIWIIIFSLSVISCNKSKSFSLDKETAKILKMHHAQREYHFNKDSIAFANQLSKNFISVNKGEISKPTKEATIARYNNYFSSVEFVKWDDVSEPLIKFSDDGTLAYTIVDKVVTITYKNENDSLVEEETRFAWTAIYKKYGDEWKIDHVASTNKPSVKTLIED</sequence>
<comment type="caution">
    <text evidence="2">The sequence shown here is derived from an EMBL/GenBank/DDBJ whole genome shotgun (WGS) entry which is preliminary data.</text>
</comment>
<dbReference type="InterPro" id="IPR027843">
    <property type="entry name" value="DUF4440"/>
</dbReference>
<evidence type="ECO:0000313" key="2">
    <source>
        <dbReference type="EMBL" id="TJY36313.1"/>
    </source>
</evidence>
<feature type="domain" description="DUF4440" evidence="1">
    <location>
        <begin position="38"/>
        <end position="155"/>
    </location>
</feature>
<protein>
    <submittedName>
        <fullName evidence="2">Nuclear transport factor 2 family protein</fullName>
    </submittedName>
</protein>
<dbReference type="Proteomes" id="UP000307657">
    <property type="component" value="Unassembled WGS sequence"/>
</dbReference>
<dbReference type="AlphaFoldDB" id="A0A4U0EWL1"/>
<dbReference type="Pfam" id="PF14534">
    <property type="entry name" value="DUF4440"/>
    <property type="match status" value="1"/>
</dbReference>
<proteinExistence type="predicted"/>
<keyword evidence="3" id="KW-1185">Reference proteome</keyword>
<evidence type="ECO:0000259" key="1">
    <source>
        <dbReference type="Pfam" id="PF14534"/>
    </source>
</evidence>
<dbReference type="OrthoDB" id="1446010at2"/>